<feature type="transmembrane region" description="Helical" evidence="1">
    <location>
        <begin position="116"/>
        <end position="135"/>
    </location>
</feature>
<organism evidence="2">
    <name type="scientific">Variovorax paradoxus</name>
    <dbReference type="NCBI Taxonomy" id="34073"/>
    <lineage>
        <taxon>Bacteria</taxon>
        <taxon>Pseudomonadati</taxon>
        <taxon>Pseudomonadota</taxon>
        <taxon>Betaproteobacteria</taxon>
        <taxon>Burkholderiales</taxon>
        <taxon>Comamonadaceae</taxon>
        <taxon>Variovorax</taxon>
    </lineage>
</organism>
<dbReference type="EMBL" id="LR743507">
    <property type="protein sequence ID" value="CAA2101525.1"/>
    <property type="molecule type" value="Genomic_DNA"/>
</dbReference>
<feature type="transmembrane region" description="Helical" evidence="1">
    <location>
        <begin position="299"/>
        <end position="320"/>
    </location>
</feature>
<feature type="transmembrane region" description="Helical" evidence="1">
    <location>
        <begin position="185"/>
        <end position="210"/>
    </location>
</feature>
<feature type="transmembrane region" description="Helical" evidence="1">
    <location>
        <begin position="155"/>
        <end position="173"/>
    </location>
</feature>
<evidence type="ECO:0000313" key="2">
    <source>
        <dbReference type="EMBL" id="CAA2101525.1"/>
    </source>
</evidence>
<feature type="transmembrane region" description="Helical" evidence="1">
    <location>
        <begin position="86"/>
        <end position="104"/>
    </location>
</feature>
<accession>A0A679J5N9</accession>
<keyword evidence="1" id="KW-0812">Transmembrane</keyword>
<gene>
    <name evidence="2" type="ORF">VVAX_01293</name>
</gene>
<evidence type="ECO:0000256" key="1">
    <source>
        <dbReference type="SAM" id="Phobius"/>
    </source>
</evidence>
<feature type="transmembrane region" description="Helical" evidence="1">
    <location>
        <begin position="353"/>
        <end position="375"/>
    </location>
</feature>
<evidence type="ECO:0008006" key="3">
    <source>
        <dbReference type="Google" id="ProtNLM"/>
    </source>
</evidence>
<feature type="transmembrane region" description="Helical" evidence="1">
    <location>
        <begin position="260"/>
        <end position="287"/>
    </location>
</feature>
<feature type="transmembrane region" description="Helical" evidence="1">
    <location>
        <begin position="222"/>
        <end position="240"/>
    </location>
</feature>
<feature type="transmembrane region" description="Helical" evidence="1">
    <location>
        <begin position="14"/>
        <end position="33"/>
    </location>
</feature>
<protein>
    <recommendedName>
        <fullName evidence="3">Glycosyltransferase RgtA/B/C/D-like domain-containing protein</fullName>
    </recommendedName>
</protein>
<keyword evidence="1" id="KW-1133">Transmembrane helix</keyword>
<keyword evidence="1" id="KW-0472">Membrane</keyword>
<name>A0A679J5N9_VARPD</name>
<feature type="transmembrane region" description="Helical" evidence="1">
    <location>
        <begin position="326"/>
        <end position="346"/>
    </location>
</feature>
<sequence>MNVSDSRGGREKNLSPMLILVALAGALMFSMPMTPYLEQGSDINLHIEYARTIHQASDIVSPHFLFQILLIGIAQATGLDFERGTIFLMAACYAGMAAIIAQRIRNSASESGVGVVFMVTLGVLVASHIFAQTFFKYNFLYGYIAPVVYHNPTQVLCKILAVISIYAYFALAFDSREDFYLKLMLPLSIVLSAIAKPSFLIAFLPCACLVELIRVVRGSWRPALRNIVLIAGPAIVALALQFRMTYEGTGSGLGFAPFKVYGGAIEVLTKLPASLLFPVAALIVLAAAGKVSDKLKFSWFLYAVGMLISLCVIETGPRLMHGNFAWTGQAVTFILYVESAIALVAISWRKSILAWIAFAIHVIFGAIWFATPYFMLVGTYW</sequence>
<reference evidence="2" key="1">
    <citation type="submission" date="2019-12" db="EMBL/GenBank/DDBJ databases">
        <authorList>
            <person name="Cremers G."/>
        </authorList>
    </citation>
    <scope>NUCLEOTIDE SEQUENCE</scope>
    <source>
        <strain evidence="2">Vvax</strain>
    </source>
</reference>
<proteinExistence type="predicted"/>
<dbReference type="AlphaFoldDB" id="A0A679J5N9"/>